<reference evidence="2 3" key="1">
    <citation type="journal article" date="2011" name="J. Gen. Appl. Microbiol.">
        <title>Draft genome sequencing of the enigmatic yeast Saitoella complicata.</title>
        <authorList>
            <person name="Nishida H."/>
            <person name="Hamamoto M."/>
            <person name="Sugiyama J."/>
        </authorList>
    </citation>
    <scope>NUCLEOTIDE SEQUENCE [LARGE SCALE GENOMIC DNA]</scope>
    <source>
        <strain evidence="2 3">NRRL Y-17804</strain>
    </source>
</reference>
<feature type="region of interest" description="Disordered" evidence="1">
    <location>
        <begin position="42"/>
        <end position="73"/>
    </location>
</feature>
<evidence type="ECO:0000256" key="1">
    <source>
        <dbReference type="SAM" id="MobiDB-lite"/>
    </source>
</evidence>
<reference evidence="2 3" key="3">
    <citation type="journal article" date="2015" name="Genome Announc.">
        <title>Draft Genome Sequence of the Archiascomycetous Yeast Saitoella complicata.</title>
        <authorList>
            <person name="Yamauchi K."/>
            <person name="Kondo S."/>
            <person name="Hamamoto M."/>
            <person name="Takahashi Y."/>
            <person name="Ogura Y."/>
            <person name="Hayashi T."/>
            <person name="Nishida H."/>
        </authorList>
    </citation>
    <scope>NUCLEOTIDE SEQUENCE [LARGE SCALE GENOMIC DNA]</scope>
    <source>
        <strain evidence="2 3">NRRL Y-17804</strain>
    </source>
</reference>
<proteinExistence type="predicted"/>
<dbReference type="AlphaFoldDB" id="A0A0E9N8Q9"/>
<comment type="caution">
    <text evidence="2">The sequence shown here is derived from an EMBL/GenBank/DDBJ whole genome shotgun (WGS) entry which is preliminary data.</text>
</comment>
<evidence type="ECO:0000313" key="2">
    <source>
        <dbReference type="EMBL" id="GAO46188.1"/>
    </source>
</evidence>
<reference evidence="2 3" key="2">
    <citation type="journal article" date="2014" name="J. Gen. Appl. Microbiol.">
        <title>The early diverging ascomycetous budding yeast Saitoella complicata has three histone deacetylases belonging to the Clr6, Hos2, and Rpd3 lineages.</title>
        <authorList>
            <person name="Nishida H."/>
            <person name="Matsumoto T."/>
            <person name="Kondo S."/>
            <person name="Hamamoto M."/>
            <person name="Yoshikawa H."/>
        </authorList>
    </citation>
    <scope>NUCLEOTIDE SEQUENCE [LARGE SCALE GENOMIC DNA]</scope>
    <source>
        <strain evidence="2 3">NRRL Y-17804</strain>
    </source>
</reference>
<dbReference type="RefSeq" id="XP_019026882.1">
    <property type="nucleotide sequence ID" value="XM_019168989.1"/>
</dbReference>
<organism evidence="2 3">
    <name type="scientific">Saitoella complicata (strain BCRC 22490 / CBS 7301 / JCM 7358 / NBRC 10748 / NRRL Y-17804)</name>
    <dbReference type="NCBI Taxonomy" id="698492"/>
    <lineage>
        <taxon>Eukaryota</taxon>
        <taxon>Fungi</taxon>
        <taxon>Dikarya</taxon>
        <taxon>Ascomycota</taxon>
        <taxon>Taphrinomycotina</taxon>
        <taxon>Taphrinomycotina incertae sedis</taxon>
        <taxon>Saitoella</taxon>
    </lineage>
</organism>
<accession>A0A0E9N8Q9</accession>
<evidence type="ECO:0000313" key="3">
    <source>
        <dbReference type="Proteomes" id="UP000033140"/>
    </source>
</evidence>
<gene>
    <name evidence="2" type="ORF">G7K_0425-t1</name>
</gene>
<dbReference type="EMBL" id="BACD03000002">
    <property type="protein sequence ID" value="GAO46188.1"/>
    <property type="molecule type" value="Genomic_DNA"/>
</dbReference>
<protein>
    <submittedName>
        <fullName evidence="2">Uncharacterized protein</fullName>
    </submittedName>
</protein>
<sequence>MSTSSAVRHMSTQIRGPAIPRVNILKNTGVYEDINLSRRPEHFTNNRNRVRGPHSVDGRVSPNTHSLADSRLPENYNPDASCIKIFPLDTKTLPRDLLNLQPDLKDSIVEVKQRRVTRQLVSNGGFYIKFKSALAAREWYKSCPETAIPNAYSKGKATIRLVEDRTMEAQITPGEEKAYPSGTSVIMRGFPEGTLASIAKELQRLEFECNLGARDFWGLKGGKVTYLVHVKTEEEAWRLVRTFDQTYWMEKKYGRQGLLTCEVVY</sequence>
<name>A0A0E9N8Q9_SAICN</name>
<keyword evidence="3" id="KW-1185">Reference proteome</keyword>
<dbReference type="Proteomes" id="UP000033140">
    <property type="component" value="Unassembled WGS sequence"/>
</dbReference>